<reference evidence="1 2" key="1">
    <citation type="submission" date="2018-06" db="EMBL/GenBank/DDBJ databases">
        <authorList>
            <consortium name="Pathogen Informatics"/>
            <person name="Doyle S."/>
        </authorList>
    </citation>
    <scope>NUCLEOTIDE SEQUENCE [LARGE SCALE GENOMIC DNA]</scope>
    <source>
        <strain evidence="1 2">NCTC13315</strain>
    </source>
</reference>
<proteinExistence type="predicted"/>
<dbReference type="InterPro" id="IPR058059">
    <property type="entry name" value="PA3496-like"/>
</dbReference>
<dbReference type="Pfam" id="PF26620">
    <property type="entry name" value="DUF8197"/>
    <property type="match status" value="1"/>
</dbReference>
<dbReference type="EMBL" id="UGNV01000001">
    <property type="protein sequence ID" value="STX28138.1"/>
    <property type="molecule type" value="Genomic_DNA"/>
</dbReference>
<evidence type="ECO:0000313" key="1">
    <source>
        <dbReference type="EMBL" id="STX28138.1"/>
    </source>
</evidence>
<dbReference type="NCBIfam" id="NF046101">
    <property type="entry name" value="PA3496_fam"/>
    <property type="match status" value="1"/>
</dbReference>
<dbReference type="AlphaFoldDB" id="A0A378HYY6"/>
<sequence>MSDLFDEDDDLMEEVFSADDTVPIDSEDMPSKNTVLDARRRLEQVLEEKRLRDELDDFVDY</sequence>
<protein>
    <submittedName>
        <fullName evidence="1">Uncharacterized protein</fullName>
    </submittedName>
</protein>
<gene>
    <name evidence="1" type="ORF">NCTC13315_00662</name>
</gene>
<evidence type="ECO:0000313" key="2">
    <source>
        <dbReference type="Proteomes" id="UP000254968"/>
    </source>
</evidence>
<accession>A0A378HYY6</accession>
<keyword evidence="2" id="KW-1185">Reference proteome</keyword>
<dbReference type="RefSeq" id="WP_115301908.1">
    <property type="nucleotide sequence ID" value="NZ_CAAAHO010000008.1"/>
</dbReference>
<organism evidence="1 2">
    <name type="scientific">Legionella beliardensis</name>
    <dbReference type="NCBI Taxonomy" id="91822"/>
    <lineage>
        <taxon>Bacteria</taxon>
        <taxon>Pseudomonadati</taxon>
        <taxon>Pseudomonadota</taxon>
        <taxon>Gammaproteobacteria</taxon>
        <taxon>Legionellales</taxon>
        <taxon>Legionellaceae</taxon>
        <taxon>Legionella</taxon>
    </lineage>
</organism>
<dbReference type="Proteomes" id="UP000254968">
    <property type="component" value="Unassembled WGS sequence"/>
</dbReference>
<dbReference type="OrthoDB" id="5649232at2"/>
<name>A0A378HYY6_9GAMM</name>
<dbReference type="InterPro" id="IPR058510">
    <property type="entry name" value="DUF8197"/>
</dbReference>